<name>A0AA36HN29_9DINO</name>
<reference evidence="4" key="1">
    <citation type="submission" date="2023-08" db="EMBL/GenBank/DDBJ databases">
        <authorList>
            <person name="Chen Y."/>
            <person name="Shah S."/>
            <person name="Dougan E. K."/>
            <person name="Thang M."/>
            <person name="Chan C."/>
        </authorList>
    </citation>
    <scope>NUCLEOTIDE SEQUENCE</scope>
</reference>
<keyword evidence="2" id="KW-0472">Membrane</keyword>
<evidence type="ECO:0000313" key="4">
    <source>
        <dbReference type="EMBL" id="CAJ1372191.1"/>
    </source>
</evidence>
<evidence type="ECO:0000313" key="5">
    <source>
        <dbReference type="Proteomes" id="UP001178507"/>
    </source>
</evidence>
<organism evidence="4 5">
    <name type="scientific">Effrenium voratum</name>
    <dbReference type="NCBI Taxonomy" id="2562239"/>
    <lineage>
        <taxon>Eukaryota</taxon>
        <taxon>Sar</taxon>
        <taxon>Alveolata</taxon>
        <taxon>Dinophyceae</taxon>
        <taxon>Suessiales</taxon>
        <taxon>Symbiodiniaceae</taxon>
        <taxon>Effrenium</taxon>
    </lineage>
</organism>
<dbReference type="AlphaFoldDB" id="A0AA36HN29"/>
<evidence type="ECO:0000259" key="3">
    <source>
        <dbReference type="PROSITE" id="PS50089"/>
    </source>
</evidence>
<dbReference type="PROSITE" id="PS50089">
    <property type="entry name" value="ZF_RING_2"/>
    <property type="match status" value="1"/>
</dbReference>
<dbReference type="EMBL" id="CAUJNA010000119">
    <property type="protein sequence ID" value="CAJ1372191.1"/>
    <property type="molecule type" value="Genomic_DNA"/>
</dbReference>
<feature type="transmembrane region" description="Helical" evidence="2">
    <location>
        <begin position="448"/>
        <end position="471"/>
    </location>
</feature>
<sequence>MDSDRSGGERQVRPPSWRVSIQEFMVFARRHAPAKPGTHSLSLSLSMRPEEQAPKQVLAAQLREEEQLFVIRTLETALQCYFSRRGLHCRNGWETFFQDCGADRCGRLSLEKFAQGLRQRLLPLPGIESQEDTARPVVRGVSLEELNTIWSLFQHKGLVSAKDWALGTYRLELQSWPEVVEPTLRSTVRSLKARADRVHQSPDNWYRVFCTATGDSSVSFADLKSAIRRALPGLGLSPRDLPTDRLRMLWRALDSSRTGLVSRGSFIAGPCIVLAAGLTDCKHGDWDADAQSCKCYEGWAKSSVTDTMNFLSGVCDQYQCFSDEKCESHLGSGTTCPVHGWNCYCGWSSALANGGHGFETEGKGGGACMGVMFTFSVWATQKCEAFMAYSWKIFLAAALICLPLGRKRVICDHHMPSMWRSLRLSSEVCHGECLAMDQYSYTMFKDDFAWSLYVLDLGLWAYIFLGVIWAVTLFIWSVVLWAMVILVFCGVLVAGIFASCCEGGNADCVGCNCACDCGGCGFPTVPSAAPGSIDFFYWGGPLGPAPGVDCNCCSGCNTYTCGSWRSCCLCCWPIAWLLLVFPRAPENCWGGLLGRLFGTHPLTAPERLYPGGNCVVEFFGMAWRRGADLHADEEWRTQVYNFLAGPEEAEVGRAQMSLVQDGELRPVMPLGRNSHAILINRPFDKVGDSCVESSYNDYAKNQCWICQDDTRTEFDLWLGCHHIFCSKCSTEMLKRHMPCPLCRVASTSVLRGQSCTQGKLAGGCAATSVVRRWRGGAQLCGEPHAAVPEQGQDHSQSKRCKAACPATARPLAVARSRALQEFEWLCGKTIRACGVFVFW</sequence>
<accession>A0AA36HN29</accession>
<evidence type="ECO:0000256" key="1">
    <source>
        <dbReference type="PROSITE-ProRule" id="PRU00175"/>
    </source>
</evidence>
<feature type="domain" description="RING-type" evidence="3">
    <location>
        <begin position="703"/>
        <end position="743"/>
    </location>
</feature>
<protein>
    <recommendedName>
        <fullName evidence="3">RING-type domain-containing protein</fullName>
    </recommendedName>
</protein>
<dbReference type="SUPFAM" id="SSF47473">
    <property type="entry name" value="EF-hand"/>
    <property type="match status" value="1"/>
</dbReference>
<dbReference type="SUPFAM" id="SSF57850">
    <property type="entry name" value="RING/U-box"/>
    <property type="match status" value="1"/>
</dbReference>
<dbReference type="Proteomes" id="UP001178507">
    <property type="component" value="Unassembled WGS sequence"/>
</dbReference>
<evidence type="ECO:0000256" key="2">
    <source>
        <dbReference type="SAM" id="Phobius"/>
    </source>
</evidence>
<keyword evidence="2" id="KW-1133">Transmembrane helix</keyword>
<dbReference type="InterPro" id="IPR013083">
    <property type="entry name" value="Znf_RING/FYVE/PHD"/>
</dbReference>
<comment type="caution">
    <text evidence="4">The sequence shown here is derived from an EMBL/GenBank/DDBJ whole genome shotgun (WGS) entry which is preliminary data.</text>
</comment>
<feature type="transmembrane region" description="Helical" evidence="2">
    <location>
        <begin position="478"/>
        <end position="498"/>
    </location>
</feature>
<gene>
    <name evidence="4" type="ORF">EVOR1521_LOCUS2322</name>
</gene>
<keyword evidence="1" id="KW-0863">Zinc-finger</keyword>
<dbReference type="InterPro" id="IPR001841">
    <property type="entry name" value="Znf_RING"/>
</dbReference>
<keyword evidence="1" id="KW-0862">Zinc</keyword>
<dbReference type="Gene3D" id="3.30.40.10">
    <property type="entry name" value="Zinc/RING finger domain, C3HC4 (zinc finger)"/>
    <property type="match status" value="1"/>
</dbReference>
<proteinExistence type="predicted"/>
<dbReference type="InterPro" id="IPR011992">
    <property type="entry name" value="EF-hand-dom_pair"/>
</dbReference>
<keyword evidence="5" id="KW-1185">Reference proteome</keyword>
<keyword evidence="1" id="KW-0479">Metal-binding</keyword>
<keyword evidence="2" id="KW-0812">Transmembrane</keyword>
<dbReference type="GO" id="GO:0008270">
    <property type="term" value="F:zinc ion binding"/>
    <property type="evidence" value="ECO:0007669"/>
    <property type="project" value="UniProtKB-KW"/>
</dbReference>